<comment type="caution">
    <text evidence="2">The sequence shown here is derived from an EMBL/GenBank/DDBJ whole genome shotgun (WGS) entry which is preliminary data.</text>
</comment>
<organism evidence="2 3">
    <name type="scientific">Ficus carica</name>
    <name type="common">Common fig</name>
    <dbReference type="NCBI Taxonomy" id="3494"/>
    <lineage>
        <taxon>Eukaryota</taxon>
        <taxon>Viridiplantae</taxon>
        <taxon>Streptophyta</taxon>
        <taxon>Embryophyta</taxon>
        <taxon>Tracheophyta</taxon>
        <taxon>Spermatophyta</taxon>
        <taxon>Magnoliopsida</taxon>
        <taxon>eudicotyledons</taxon>
        <taxon>Gunneridae</taxon>
        <taxon>Pentapetalae</taxon>
        <taxon>rosids</taxon>
        <taxon>fabids</taxon>
        <taxon>Rosales</taxon>
        <taxon>Moraceae</taxon>
        <taxon>Ficeae</taxon>
        <taxon>Ficus</taxon>
    </lineage>
</organism>
<dbReference type="Proteomes" id="UP001187192">
    <property type="component" value="Unassembled WGS sequence"/>
</dbReference>
<proteinExistence type="predicted"/>
<accession>A0AA88CN52</accession>
<evidence type="ECO:0000256" key="1">
    <source>
        <dbReference type="SAM" id="MobiDB-lite"/>
    </source>
</evidence>
<protein>
    <submittedName>
        <fullName evidence="2">Uncharacterized protein</fullName>
    </submittedName>
</protein>
<feature type="region of interest" description="Disordered" evidence="1">
    <location>
        <begin position="39"/>
        <end position="78"/>
    </location>
</feature>
<sequence>MANITVCTGVYGDPPRMGLGWGTNFNKWGIRGYGELASNEESMSPTPLLFRRDGDRDDDGFGGGDGYGDEKAFSGLTPPSCHHYVLLHS</sequence>
<keyword evidence="3" id="KW-1185">Reference proteome</keyword>
<evidence type="ECO:0000313" key="3">
    <source>
        <dbReference type="Proteomes" id="UP001187192"/>
    </source>
</evidence>
<name>A0AA88CN52_FICCA</name>
<evidence type="ECO:0000313" key="2">
    <source>
        <dbReference type="EMBL" id="GMN23081.1"/>
    </source>
</evidence>
<dbReference type="AlphaFoldDB" id="A0AA88CN52"/>
<dbReference type="EMBL" id="BTGU01009352">
    <property type="protein sequence ID" value="GMN23081.1"/>
    <property type="molecule type" value="Genomic_DNA"/>
</dbReference>
<gene>
    <name evidence="2" type="ORF">TIFTF001_051286</name>
</gene>
<reference evidence="2" key="1">
    <citation type="submission" date="2023-07" db="EMBL/GenBank/DDBJ databases">
        <title>draft genome sequence of fig (Ficus carica).</title>
        <authorList>
            <person name="Takahashi T."/>
            <person name="Nishimura K."/>
        </authorList>
    </citation>
    <scope>NUCLEOTIDE SEQUENCE</scope>
</reference>